<feature type="region of interest" description="Disordered" evidence="1">
    <location>
        <begin position="90"/>
        <end position="123"/>
    </location>
</feature>
<name>S9QSJ8_9RHOB</name>
<proteinExistence type="predicted"/>
<dbReference type="RefSeq" id="WP_021098364.1">
    <property type="nucleotide sequence ID" value="NZ_KE557322.1"/>
</dbReference>
<dbReference type="InterPro" id="IPR010152">
    <property type="entry name" value="CRISPR-assoc_prot_Cas2_sub"/>
</dbReference>
<dbReference type="STRING" id="1123069.ruthe_02282"/>
<protein>
    <submittedName>
        <fullName evidence="2">CRISPR-associated protein, Cas2 family</fullName>
    </submittedName>
</protein>
<evidence type="ECO:0000313" key="3">
    <source>
        <dbReference type="Proteomes" id="UP000015346"/>
    </source>
</evidence>
<dbReference type="Gene3D" id="3.30.70.240">
    <property type="match status" value="1"/>
</dbReference>
<sequence length="123" mass="13849">MMVIVMTNAPPRLAGRLKVWLLEVRAGVFVGDYSARTRERIWAQVEAYIEDGDAVMVWDAPTDQGFDFATVGTNRRMPVDFDGLKLVSFYPKDHPMSQRPARRPRGPAPETPVPPAKPDPKTR</sequence>
<reference evidence="2 3" key="1">
    <citation type="journal article" date="2013" name="Stand. Genomic Sci.">
        <title>Genome sequence of the reddish-pigmented Rubellimicrobium thermophilum type strain (DSM 16684(T)), a member of the Roseobacter clade.</title>
        <authorList>
            <person name="Fiebig A."/>
            <person name="Riedel T."/>
            <person name="Gronow S."/>
            <person name="Petersen J."/>
            <person name="Klenk H.P."/>
            <person name="Goker M."/>
        </authorList>
    </citation>
    <scope>NUCLEOTIDE SEQUENCE [LARGE SCALE GENOMIC DNA]</scope>
    <source>
        <strain evidence="2 3">DSM 16684</strain>
    </source>
</reference>
<feature type="compositionally biased region" description="Pro residues" evidence="1">
    <location>
        <begin position="106"/>
        <end position="117"/>
    </location>
</feature>
<keyword evidence="3" id="KW-1185">Reference proteome</keyword>
<gene>
    <name evidence="2" type="ORF">ruthe_02282</name>
</gene>
<dbReference type="NCBIfam" id="TIGR01873">
    <property type="entry name" value="cas_CT1978"/>
    <property type="match status" value="1"/>
</dbReference>
<dbReference type="OrthoDB" id="8527479at2"/>
<evidence type="ECO:0000256" key="1">
    <source>
        <dbReference type="SAM" id="MobiDB-lite"/>
    </source>
</evidence>
<dbReference type="HOGENOM" id="CLU_151313_1_0_5"/>
<evidence type="ECO:0000313" key="2">
    <source>
        <dbReference type="EMBL" id="EPX84376.1"/>
    </source>
</evidence>
<dbReference type="PATRIC" id="fig|1123069.3.peg.2256"/>
<dbReference type="AlphaFoldDB" id="S9QSJ8"/>
<dbReference type="Pfam" id="PF09707">
    <property type="entry name" value="Cas_Cas2CT1978"/>
    <property type="match status" value="1"/>
</dbReference>
<dbReference type="EMBL" id="AOLV01000026">
    <property type="protein sequence ID" value="EPX84376.1"/>
    <property type="molecule type" value="Genomic_DNA"/>
</dbReference>
<organism evidence="2 3">
    <name type="scientific">Rubellimicrobium thermophilum DSM 16684</name>
    <dbReference type="NCBI Taxonomy" id="1123069"/>
    <lineage>
        <taxon>Bacteria</taxon>
        <taxon>Pseudomonadati</taxon>
        <taxon>Pseudomonadota</taxon>
        <taxon>Alphaproteobacteria</taxon>
        <taxon>Rhodobacterales</taxon>
        <taxon>Roseobacteraceae</taxon>
        <taxon>Rubellimicrobium</taxon>
    </lineage>
</organism>
<accession>S9QSJ8</accession>
<comment type="caution">
    <text evidence="2">The sequence shown here is derived from an EMBL/GenBank/DDBJ whole genome shotgun (WGS) entry which is preliminary data.</text>
</comment>
<dbReference type="Proteomes" id="UP000015346">
    <property type="component" value="Unassembled WGS sequence"/>
</dbReference>